<dbReference type="PROSITE" id="PS00010">
    <property type="entry name" value="ASX_HYDROXYL"/>
    <property type="match status" value="2"/>
</dbReference>
<gene>
    <name evidence="7" type="ORF">OKIOD_LOCUS12925</name>
</gene>
<evidence type="ECO:0000313" key="8">
    <source>
        <dbReference type="Proteomes" id="UP001158576"/>
    </source>
</evidence>
<evidence type="ECO:0000256" key="1">
    <source>
        <dbReference type="ARBA" id="ARBA00022536"/>
    </source>
</evidence>
<dbReference type="Gene3D" id="2.90.20.10">
    <property type="entry name" value="Plasmodium vivax P25 domain"/>
    <property type="match status" value="1"/>
</dbReference>
<dbReference type="Pfam" id="PF07645">
    <property type="entry name" value="EGF_CA"/>
    <property type="match status" value="2"/>
</dbReference>
<dbReference type="PANTHER" id="PTHR24034:SF209">
    <property type="entry name" value="EGF-LIKE DOMAIN-CONTAINING PROTEIN"/>
    <property type="match status" value="1"/>
</dbReference>
<dbReference type="EMBL" id="OU015567">
    <property type="protein sequence ID" value="CAG5109645.1"/>
    <property type="molecule type" value="Genomic_DNA"/>
</dbReference>
<evidence type="ECO:0000256" key="5">
    <source>
        <dbReference type="PROSITE-ProRule" id="PRU00076"/>
    </source>
</evidence>
<protein>
    <submittedName>
        <fullName evidence="7">Oidioi.mRNA.OKI2018_I69.chr2.g4160.t1.cds</fullName>
    </submittedName>
</protein>
<dbReference type="SUPFAM" id="SSF57196">
    <property type="entry name" value="EGF/Laminin"/>
    <property type="match status" value="3"/>
</dbReference>
<accession>A0ABN7T1X3</accession>
<keyword evidence="4 5" id="KW-1015">Disulfide bond</keyword>
<dbReference type="Gene3D" id="2.10.25.10">
    <property type="entry name" value="Laminin"/>
    <property type="match status" value="3"/>
</dbReference>
<sequence length="632" mass="73136">MITRYQRVFIFLSACSAWKPKTEPNFNDGSSRIECKEGDRFDGTCEDLQVCIDQGLCDHGQDPWENAICTSLNDELKCFYQSDLKYSVFGYDHRPCEKGRKTVLEIFNNDFFTYRDCEGIDECLANPCGENSFCIDRYIGYECFCLRGYEYDEIQGKCVDENECKFGWDSCGIFQNCINTIGSYECQCMEKYQCFCDPKHEFDNEQSDCEDEPFPEIICNDNHPNNTDNWTCVDINYCFDHGLCYGMNKTEAEHSAICAHNNDTFLCTGSSKCEEGFLPAVHFEGSNVIKSCLDIDECVHGLHDCEGGSKCINTNGSYKCDCKEEPLEPSSSDGWEVWERYQQEFTYNYFYPPTYNQMTKSCEEYDHCTSSRCRNGICSNTGSKVKPYFECSCFPGYIEKRGSCVFDSSLTKICESDGRECQYRCIDDKNDGSRCLCPEGYIEVNGRCEDINECENFLIAPSEENCVNLHGSYRNLNISDYFLDFCFPDEPNYYSYERSSNSCDLMTECPPYFPDCPNRISFYFVSLLNITTPHLQFVGEIAPSKIGGEYIDHSIDLYKNEDLPENMENIKKIVINRRNDTYAELYFNGTLHQSDLDNWMPYVIYTATDQNTSKVIREEIFYYNFFASKYDF</sequence>
<dbReference type="SMART" id="SM00181">
    <property type="entry name" value="EGF"/>
    <property type="match status" value="5"/>
</dbReference>
<feature type="domain" description="EGF-like" evidence="6">
    <location>
        <begin position="364"/>
        <end position="403"/>
    </location>
</feature>
<evidence type="ECO:0000313" key="7">
    <source>
        <dbReference type="EMBL" id="CAG5109645.1"/>
    </source>
</evidence>
<reference evidence="7 8" key="1">
    <citation type="submission" date="2021-04" db="EMBL/GenBank/DDBJ databases">
        <authorList>
            <person name="Bliznina A."/>
        </authorList>
    </citation>
    <scope>NUCLEOTIDE SEQUENCE [LARGE SCALE GENOMIC DNA]</scope>
</reference>
<proteinExistence type="predicted"/>
<feature type="domain" description="EGF-like" evidence="6">
    <location>
        <begin position="119"/>
        <end position="155"/>
    </location>
</feature>
<dbReference type="CDD" id="cd00054">
    <property type="entry name" value="EGF_CA"/>
    <property type="match status" value="2"/>
</dbReference>
<dbReference type="InterPro" id="IPR049883">
    <property type="entry name" value="NOTCH1_EGF-like"/>
</dbReference>
<feature type="disulfide bond" evidence="5">
    <location>
        <begin position="368"/>
        <end position="378"/>
    </location>
</feature>
<evidence type="ECO:0000259" key="6">
    <source>
        <dbReference type="PROSITE" id="PS50026"/>
    </source>
</evidence>
<comment type="caution">
    <text evidence="5">Lacks conserved residue(s) required for the propagation of feature annotation.</text>
</comment>
<keyword evidence="1 5" id="KW-0245">EGF-like domain</keyword>
<dbReference type="Proteomes" id="UP001158576">
    <property type="component" value="Chromosome 2"/>
</dbReference>
<dbReference type="InterPro" id="IPR001881">
    <property type="entry name" value="EGF-like_Ca-bd_dom"/>
</dbReference>
<keyword evidence="3" id="KW-0677">Repeat</keyword>
<organism evidence="7 8">
    <name type="scientific">Oikopleura dioica</name>
    <name type="common">Tunicate</name>
    <dbReference type="NCBI Taxonomy" id="34765"/>
    <lineage>
        <taxon>Eukaryota</taxon>
        <taxon>Metazoa</taxon>
        <taxon>Chordata</taxon>
        <taxon>Tunicata</taxon>
        <taxon>Appendicularia</taxon>
        <taxon>Copelata</taxon>
        <taxon>Oikopleuridae</taxon>
        <taxon>Oikopleura</taxon>
    </lineage>
</organism>
<dbReference type="InterPro" id="IPR000742">
    <property type="entry name" value="EGF"/>
</dbReference>
<evidence type="ECO:0000256" key="3">
    <source>
        <dbReference type="ARBA" id="ARBA00022737"/>
    </source>
</evidence>
<dbReference type="PROSITE" id="PS50026">
    <property type="entry name" value="EGF_3"/>
    <property type="match status" value="3"/>
</dbReference>
<evidence type="ECO:0000256" key="4">
    <source>
        <dbReference type="ARBA" id="ARBA00023157"/>
    </source>
</evidence>
<evidence type="ECO:0000256" key="2">
    <source>
        <dbReference type="ARBA" id="ARBA00022729"/>
    </source>
</evidence>
<feature type="domain" description="EGF-like" evidence="6">
    <location>
        <begin position="294"/>
        <end position="332"/>
    </location>
</feature>
<keyword evidence="8" id="KW-1185">Reference proteome</keyword>
<dbReference type="PANTHER" id="PTHR24034">
    <property type="entry name" value="EGF-LIKE DOMAIN-CONTAINING PROTEIN"/>
    <property type="match status" value="1"/>
</dbReference>
<dbReference type="InterPro" id="IPR050751">
    <property type="entry name" value="ECM_structural_protein"/>
</dbReference>
<name>A0ABN7T1X3_OIKDI</name>
<dbReference type="PROSITE" id="PS01186">
    <property type="entry name" value="EGF_2"/>
    <property type="match status" value="1"/>
</dbReference>
<dbReference type="PROSITE" id="PS01187">
    <property type="entry name" value="EGF_CA"/>
    <property type="match status" value="2"/>
</dbReference>
<keyword evidence="2" id="KW-0732">Signal</keyword>
<dbReference type="InterPro" id="IPR000152">
    <property type="entry name" value="EGF-type_Asp/Asn_hydroxyl_site"/>
</dbReference>
<dbReference type="InterPro" id="IPR018097">
    <property type="entry name" value="EGF_Ca-bd_CS"/>
</dbReference>
<dbReference type="SMART" id="SM00179">
    <property type="entry name" value="EGF_CA"/>
    <property type="match status" value="5"/>
</dbReference>